<dbReference type="HOGENOM" id="CLU_1704446_0_0_1"/>
<proteinExistence type="predicted"/>
<name>W4K9V1_HETIT</name>
<gene>
    <name evidence="1" type="ORF">HETIRDRAFT_416696</name>
</gene>
<reference evidence="1 2" key="1">
    <citation type="journal article" date="2012" name="New Phytol.">
        <title>Insight into trade-off between wood decay and parasitism from the genome of a fungal forest pathogen.</title>
        <authorList>
            <person name="Olson A."/>
            <person name="Aerts A."/>
            <person name="Asiegbu F."/>
            <person name="Belbahri L."/>
            <person name="Bouzid O."/>
            <person name="Broberg A."/>
            <person name="Canback B."/>
            <person name="Coutinho P.M."/>
            <person name="Cullen D."/>
            <person name="Dalman K."/>
            <person name="Deflorio G."/>
            <person name="van Diepen L.T."/>
            <person name="Dunand C."/>
            <person name="Duplessis S."/>
            <person name="Durling M."/>
            <person name="Gonthier P."/>
            <person name="Grimwood J."/>
            <person name="Fossdal C.G."/>
            <person name="Hansson D."/>
            <person name="Henrissat B."/>
            <person name="Hietala A."/>
            <person name="Himmelstrand K."/>
            <person name="Hoffmeister D."/>
            <person name="Hogberg N."/>
            <person name="James T.Y."/>
            <person name="Karlsson M."/>
            <person name="Kohler A."/>
            <person name="Kues U."/>
            <person name="Lee Y.H."/>
            <person name="Lin Y.C."/>
            <person name="Lind M."/>
            <person name="Lindquist E."/>
            <person name="Lombard V."/>
            <person name="Lucas S."/>
            <person name="Lunden K."/>
            <person name="Morin E."/>
            <person name="Murat C."/>
            <person name="Park J."/>
            <person name="Raffaello T."/>
            <person name="Rouze P."/>
            <person name="Salamov A."/>
            <person name="Schmutz J."/>
            <person name="Solheim H."/>
            <person name="Stahlberg J."/>
            <person name="Velez H."/>
            <person name="de Vries R.P."/>
            <person name="Wiebenga A."/>
            <person name="Woodward S."/>
            <person name="Yakovlev I."/>
            <person name="Garbelotto M."/>
            <person name="Martin F."/>
            <person name="Grigoriev I.V."/>
            <person name="Stenlid J."/>
        </authorList>
    </citation>
    <scope>NUCLEOTIDE SEQUENCE [LARGE SCALE GENOMIC DNA]</scope>
    <source>
        <strain evidence="1 2">TC 32-1</strain>
    </source>
</reference>
<evidence type="ECO:0000313" key="2">
    <source>
        <dbReference type="Proteomes" id="UP000030671"/>
    </source>
</evidence>
<protein>
    <submittedName>
        <fullName evidence="1">Uncharacterized protein</fullName>
    </submittedName>
</protein>
<organism evidence="1 2">
    <name type="scientific">Heterobasidion irregulare (strain TC 32-1)</name>
    <dbReference type="NCBI Taxonomy" id="747525"/>
    <lineage>
        <taxon>Eukaryota</taxon>
        <taxon>Fungi</taxon>
        <taxon>Dikarya</taxon>
        <taxon>Basidiomycota</taxon>
        <taxon>Agaricomycotina</taxon>
        <taxon>Agaricomycetes</taxon>
        <taxon>Russulales</taxon>
        <taxon>Bondarzewiaceae</taxon>
        <taxon>Heterobasidion</taxon>
        <taxon>Heterobasidion annosum species complex</taxon>
    </lineage>
</organism>
<evidence type="ECO:0000313" key="1">
    <source>
        <dbReference type="EMBL" id="ETW82558.1"/>
    </source>
</evidence>
<dbReference type="Proteomes" id="UP000030671">
    <property type="component" value="Unassembled WGS sequence"/>
</dbReference>
<dbReference type="EMBL" id="KI925457">
    <property type="protein sequence ID" value="ETW82558.1"/>
    <property type="molecule type" value="Genomic_DNA"/>
</dbReference>
<sequence length="154" mass="16930">MAPLVYIICTHYLSDPLSAEFKQFFSKLGAVRTNDAQSAAYIKAAESTSKDVQPEPGLLIVGAIEGIMYFLLGKIRGKGANDVSPDERHGVGDFSGDAVPDKVTGGGTFTMTLKEKSVDLRLNYDEERFTYTYSAEGHEWDIDGDWSGDWTDSF</sequence>
<dbReference type="AlphaFoldDB" id="W4K9V1"/>
<keyword evidence="2" id="KW-1185">Reference proteome</keyword>
<accession>W4K9V1</accession>
<dbReference type="KEGG" id="hir:HETIRDRAFT_416696"/>
<dbReference type="RefSeq" id="XP_009544913.1">
    <property type="nucleotide sequence ID" value="XM_009546618.1"/>
</dbReference>
<dbReference type="GeneID" id="20673349"/>
<dbReference type="InParanoid" id="W4K9V1"/>